<feature type="compositionally biased region" description="Low complexity" evidence="1">
    <location>
        <begin position="447"/>
        <end position="457"/>
    </location>
</feature>
<feature type="region of interest" description="Disordered" evidence="1">
    <location>
        <begin position="447"/>
        <end position="479"/>
    </location>
</feature>
<reference evidence="2" key="1">
    <citation type="submission" date="2022-01" db="EMBL/GenBank/DDBJ databases">
        <title>Genome Sequence Resource for Two Populations of Ditylenchus destructor, the Migratory Endoparasitic Phytonematode.</title>
        <authorList>
            <person name="Zhang H."/>
            <person name="Lin R."/>
            <person name="Xie B."/>
        </authorList>
    </citation>
    <scope>NUCLEOTIDE SEQUENCE</scope>
    <source>
        <strain evidence="2">BazhouSP</strain>
    </source>
</reference>
<feature type="compositionally biased region" description="Low complexity" evidence="1">
    <location>
        <begin position="408"/>
        <end position="429"/>
    </location>
</feature>
<dbReference type="AlphaFoldDB" id="A0AAD4R177"/>
<feature type="compositionally biased region" description="Polar residues" evidence="1">
    <location>
        <begin position="494"/>
        <end position="503"/>
    </location>
</feature>
<evidence type="ECO:0000313" key="3">
    <source>
        <dbReference type="Proteomes" id="UP001201812"/>
    </source>
</evidence>
<comment type="caution">
    <text evidence="2">The sequence shown here is derived from an EMBL/GenBank/DDBJ whole genome shotgun (WGS) entry which is preliminary data.</text>
</comment>
<feature type="compositionally biased region" description="Low complexity" evidence="1">
    <location>
        <begin position="467"/>
        <end position="479"/>
    </location>
</feature>
<gene>
    <name evidence="2" type="ORF">DdX_15149</name>
</gene>
<feature type="compositionally biased region" description="Low complexity" evidence="1">
    <location>
        <begin position="178"/>
        <end position="192"/>
    </location>
</feature>
<accession>A0AAD4R177</accession>
<feature type="region of interest" description="Disordered" evidence="1">
    <location>
        <begin position="393"/>
        <end position="429"/>
    </location>
</feature>
<dbReference type="EMBL" id="JAKKPZ010000089">
    <property type="protein sequence ID" value="KAI1702996.1"/>
    <property type="molecule type" value="Genomic_DNA"/>
</dbReference>
<sequence>MSLATAPPGGGPPDAKKFKFTLPTQVVVQQPLFDGTAKKETGEECDKLMNAADSNAPDLLNENGTMDFDVDEGQAHDLGCAEERNLKDSDENDLAVSESATFPEDLFKIVDTKPPLLNPQMFPPIGLGLSPNVSSPLGSAGQAPLVDFSLAMSLFQQAQLFSKNSFASSPKPERQTPSRRTPSTTKSNTPAATTPPPPAIPGALAVAASPAAQLFEKDDWSWHRNPAASIRSGGTNKQTPVWKYFVYNKAENLSRCIVGNCTYMLKGPHTSTLACHLKKHTAEYAEFQRLKNEYSRERAAAANTVGNLPKNLSNLFSGKSAMSGGTPLSRLNSTFPDNIFTNNNNNSKSSFNSMLGLSKNDSGFGDASPLASFDATSPYSGIFGNLPQIGIPLSSNPGNGPGVDSFVNSNGSGQSGKKSSQGSKGNSSMSNILNLLSARAAAAAAAQSSDKSSTASSDINSKDDCHTSSSSSDAVTKPVSSNQFHSILDLAGGNLQQTPQNVNRRSRKDGSPTVSYSSGGSSGLPENDSIVSDATCAIVAAEQEGQASMESAVAIAKATCHTGADQSAIDAANAAAVMAIRAAQSAAVTAINEAADAAISAIQANGT</sequence>
<keyword evidence="3" id="KW-1185">Reference proteome</keyword>
<evidence type="ECO:0000256" key="1">
    <source>
        <dbReference type="SAM" id="MobiDB-lite"/>
    </source>
</evidence>
<organism evidence="2 3">
    <name type="scientific">Ditylenchus destructor</name>
    <dbReference type="NCBI Taxonomy" id="166010"/>
    <lineage>
        <taxon>Eukaryota</taxon>
        <taxon>Metazoa</taxon>
        <taxon>Ecdysozoa</taxon>
        <taxon>Nematoda</taxon>
        <taxon>Chromadorea</taxon>
        <taxon>Rhabditida</taxon>
        <taxon>Tylenchina</taxon>
        <taxon>Tylenchomorpha</taxon>
        <taxon>Sphaerularioidea</taxon>
        <taxon>Anguinidae</taxon>
        <taxon>Anguininae</taxon>
        <taxon>Ditylenchus</taxon>
    </lineage>
</organism>
<feature type="region of interest" description="Disordered" evidence="1">
    <location>
        <begin position="491"/>
        <end position="528"/>
    </location>
</feature>
<name>A0AAD4R177_9BILA</name>
<proteinExistence type="predicted"/>
<feature type="region of interest" description="Disordered" evidence="1">
    <location>
        <begin position="165"/>
        <end position="202"/>
    </location>
</feature>
<evidence type="ECO:0000313" key="2">
    <source>
        <dbReference type="EMBL" id="KAI1702996.1"/>
    </source>
</evidence>
<dbReference type="Proteomes" id="UP001201812">
    <property type="component" value="Unassembled WGS sequence"/>
</dbReference>
<protein>
    <submittedName>
        <fullName evidence="2">Zinc finger BED domain-containing protein 39</fullName>
    </submittedName>
</protein>